<accession>A0A1Q9CQV2</accession>
<dbReference type="Proteomes" id="UP000186817">
    <property type="component" value="Unassembled WGS sequence"/>
</dbReference>
<organism evidence="1 2">
    <name type="scientific">Symbiodinium microadriaticum</name>
    <name type="common">Dinoflagellate</name>
    <name type="synonym">Zooxanthella microadriatica</name>
    <dbReference type="NCBI Taxonomy" id="2951"/>
    <lineage>
        <taxon>Eukaryota</taxon>
        <taxon>Sar</taxon>
        <taxon>Alveolata</taxon>
        <taxon>Dinophyceae</taxon>
        <taxon>Suessiales</taxon>
        <taxon>Symbiodiniaceae</taxon>
        <taxon>Symbiodinium</taxon>
    </lineage>
</organism>
<dbReference type="InterPro" id="IPR029063">
    <property type="entry name" value="SAM-dependent_MTases_sf"/>
</dbReference>
<dbReference type="OrthoDB" id="417224at2759"/>
<reference evidence="1 2" key="1">
    <citation type="submission" date="2016-02" db="EMBL/GenBank/DDBJ databases">
        <title>Genome analysis of coral dinoflagellate symbionts highlights evolutionary adaptations to a symbiotic lifestyle.</title>
        <authorList>
            <person name="Aranda M."/>
            <person name="Li Y."/>
            <person name="Liew Y.J."/>
            <person name="Baumgarten S."/>
            <person name="Simakov O."/>
            <person name="Wilson M."/>
            <person name="Piel J."/>
            <person name="Ashoor H."/>
            <person name="Bougouffa S."/>
            <person name="Bajic V.B."/>
            <person name="Ryu T."/>
            <person name="Ravasi T."/>
            <person name="Bayer T."/>
            <person name="Micklem G."/>
            <person name="Kim H."/>
            <person name="Bhak J."/>
            <person name="Lajeunesse T.C."/>
            <person name="Voolstra C.R."/>
        </authorList>
    </citation>
    <scope>NUCLEOTIDE SEQUENCE [LARGE SCALE GENOMIC DNA]</scope>
    <source>
        <strain evidence="1 2">CCMP2467</strain>
    </source>
</reference>
<evidence type="ECO:0000313" key="2">
    <source>
        <dbReference type="Proteomes" id="UP000186817"/>
    </source>
</evidence>
<dbReference type="Gene3D" id="3.40.50.150">
    <property type="entry name" value="Vaccinia Virus protein VP39"/>
    <property type="match status" value="1"/>
</dbReference>
<dbReference type="EMBL" id="LSRX01000984">
    <property type="protein sequence ID" value="OLP85290.1"/>
    <property type="molecule type" value="Genomic_DNA"/>
</dbReference>
<gene>
    <name evidence="1" type="ORF">AK812_SmicGene33712</name>
</gene>
<protein>
    <submittedName>
        <fullName evidence="1">Uncharacterized protein</fullName>
    </submittedName>
</protein>
<dbReference type="SUPFAM" id="SSF53335">
    <property type="entry name" value="S-adenosyl-L-methionine-dependent methyltransferases"/>
    <property type="match status" value="1"/>
</dbReference>
<sequence>MSRHYAGDKVRSSWRAKQRVIDAVLRDFRRGTWPREESTSLLKPGCFCWSQVQASPSVPEVASPQLADVATSVLPLCDDDDSSSEAVSVASETSSVLSEVSSGLDDLEWFIQGHKRHVDRELDPLHRKVPWCRESAFQQDPSAFGSGLEQSAFEVAIAGAGAEVEDITVIFAAAAMGLATCFQAANVQHAWSSAFLKVHKAETLDDFVYLVDGDKWEASLEGLLKAVPELGDSRLVLARFKSAYATGLDAMKQAKVVSVGSAEELEQPIPEAKLQHLQNAWHKTYGTVLDPHLEPSDALRGRVWREFSRGTMTVLEIKKVRSLLMQSLPTSNEVIKIQDSSRGPISLSFAREQDTAIQDVVAYFFGLRVLMNAFAFCGNFVFKDVDGVERRFISLSQAQDYADHCLRDAMSYGQGSVQWLQHNDLLTRGKMASKIRRGYSAGRALTEATVVHPLASQRSVTVAPSMGSEVPPADQASRPPEASLAELALQVEDFALSALKQQDFSEGTCVHVLRRAFLGSVPNRRKGVLGDHVHAPYFCVGFFCKESRSGLSSHCARIPNTVRYLNAWMLSLAPRGTWTAIAVSANIPTEVHCDSKNEPSLANWCISLGQEWGGATIAGFKHDSHLRPVSRVVFMPSEPPDMPDASLAARLLAARPVTWRGTGELLQVPWGSACKGPWLVLDLWAGYSGLCISLLSIGLHFYAIAAERDPVARQCAANCMPSIVHTSEVEHISADILLPIIKKRPIRGVIVGGGSPCQPNSALNSYRQGLRDDRAHQPRLLKQLIESQRGHPDLRAYTSWLGGRPVLIEELLLAGALPSRTLHAFTAFARGRGLQWDVLPPHALSARVDVAFVAESIRVWRHDLPLLASRQRHVLRTLCVAVKPLLLVLDKFRCESSKRVASLKNPAFLACITALLRWPDFQQAEQFVLGFPIVGSLDHSGVFRHVSCGGGDFEDPESWLTREGICAVDSLLQKGPPRDHALILEVTLQEVDKGFCSALMTRQEVDNLFGRGRWRPLERFVIHQADKSRVIDNSFLNGWTSFLNGWTSEWARTTSLTPTEAKVRDRLDDVTQARKMSRDEAGKLRGDLQWLFSTCTGYSAKYAGPLLTRFQTGSSPLLSEADVLVLQSLRALALTAAPREIRVWGKSSPCTLVYTDASFESSELRLGWIIFLPPPWRPHGGTCVVPDHVAQQWIPRKQQIYLGETLCALVLLLLYPGHFRDTDCLWFIDNQASLVACISGGSREQDVHEVAHMSAILRSRLGMRIWFEWVDSDSNPSDGLSRDGLCDVWSQAQDWHLEEVPFPVAAERHRLQADLLLE</sequence>
<comment type="caution">
    <text evidence="1">The sequence shown here is derived from an EMBL/GenBank/DDBJ whole genome shotgun (WGS) entry which is preliminary data.</text>
</comment>
<proteinExistence type="predicted"/>
<keyword evidence="2" id="KW-1185">Reference proteome</keyword>
<evidence type="ECO:0000313" key="1">
    <source>
        <dbReference type="EMBL" id="OLP85290.1"/>
    </source>
</evidence>
<name>A0A1Q9CQV2_SYMMI</name>